<dbReference type="GO" id="GO:0008270">
    <property type="term" value="F:zinc ion binding"/>
    <property type="evidence" value="ECO:0007669"/>
    <property type="project" value="UniProtKB-KW"/>
</dbReference>
<feature type="domain" description="C2H2-type" evidence="3">
    <location>
        <begin position="6"/>
        <end position="35"/>
    </location>
</feature>
<evidence type="ECO:0000313" key="5">
    <source>
        <dbReference type="Proteomes" id="UP000521943"/>
    </source>
</evidence>
<dbReference type="Pfam" id="PF18759">
    <property type="entry name" value="Plavaka"/>
    <property type="match status" value="1"/>
</dbReference>
<keyword evidence="1" id="KW-0862">Zinc</keyword>
<evidence type="ECO:0000256" key="2">
    <source>
        <dbReference type="SAM" id="MobiDB-lite"/>
    </source>
</evidence>
<dbReference type="Proteomes" id="UP000521943">
    <property type="component" value="Unassembled WGS sequence"/>
</dbReference>
<feature type="compositionally biased region" description="Low complexity" evidence="2">
    <location>
        <begin position="1164"/>
        <end position="1178"/>
    </location>
</feature>
<dbReference type="AlphaFoldDB" id="A0A8H6H8I1"/>
<sequence>MSSAPYQCGDCDKQFSAPRYLEKHQRTCLDAKRRFSEVLQESKGIWEARKKRRLDAGEAENVPRETLSPPPPPPVAGPSYTQDHLNISLAQRRTRRDRDRPPRYRQTPTPPPVAPPPPEPPLPQIEDIRRIRPVPSSRNAHGIRRTYLLPIDERVTHDPDPVLTERDYVAAGLHQIKPSAKKNKAALLAGTTSYGPFPNKSSFEVAEWFWNSNSKSFLEFQKLMGIFKQPSFSFDDVISTDWAKSFHTLGANKDTLPDCEGAWIDDDGWRRTKLEIEVPFHNRMRAPGKEVHEVGEFRYRSIMSIIKEKVTNASDTSFFHYAPYKATWSPNDETPEVELYGEMYTSRAFRDAHEEVQRLPNTAANNGLERVVIGLMFSSDSTTLTHFGDTTLWPCYLMFANESKYRRCEPNKRLCYHVAYFQELPDTFQDQLRDRNKGKLPTDHLFGYCGREVFQKQWSILLDQELRDAMRDGIVLTCPDGVDRCFYPRILTYSADYPEKVIVSGLRKYGIAPCHRCTVSHWDLSNLNAPIDTERKSAQRSEVEQTELMLASRGVIRSGFAVGGKPVNKPLNAISIHPIESPFASLPVPGGFKLLPALVVDLLHEFEIGVWKRLYIHLMRILEAAAPASALLAELDDRFRAIPSFGRDGIRKFGLNASEMKRKAARDYEDLLQCAIPVFDCLLGEPHNTNLMRLLYVCAQWHALAKLRLHNDFTLRLLDYTTTQLGALMRAFSRDTCTQFNTKELKKEAEARGRRDGKGNNSERRPAVLDVFTIKFHYLGDYVENIRQFGTTDSYSTETGELAHRRPKQWYARTDRKEFEGQIGQIERRQARLASIRAEMERVECLDEPESDFSESAALPDPSSECGYTVAENQNDFISLTEVFMTHPGAPVDPYSSNFVPKLKKHLLPRVLQRLGYQEDDLPPDSWQLVILDKNRLYRHKIAKFRYTTYDLRQKVDIVHADTPQCNVVLLNDDYTAESDEHPYRYAKVLGIYHANVSFIGLLPDGSRNFERHRVEFLWVRWFQMAQATSAEFHLDRLCLAPLALRNSLQFVDPSAVLRGIHIVPRFSRGGVEIQDPESHWVKHEKLWKEYFLNRFADRDLFMRFQYGMSVGHEYMRHKFPSPSIPTIPPDFDFCVLPKLASGSEEPNVDIYEEEDPEPEHAPEPVAGASSSGTAISGPADTIAEHIAAQVASRYFDDDRYGIL</sequence>
<feature type="compositionally biased region" description="Polar residues" evidence="2">
    <location>
        <begin position="79"/>
        <end position="89"/>
    </location>
</feature>
<organism evidence="4 5">
    <name type="scientific">Ephemerocybe angulata</name>
    <dbReference type="NCBI Taxonomy" id="980116"/>
    <lineage>
        <taxon>Eukaryota</taxon>
        <taxon>Fungi</taxon>
        <taxon>Dikarya</taxon>
        <taxon>Basidiomycota</taxon>
        <taxon>Agaricomycotina</taxon>
        <taxon>Agaricomycetes</taxon>
        <taxon>Agaricomycetidae</taxon>
        <taxon>Agaricales</taxon>
        <taxon>Agaricineae</taxon>
        <taxon>Psathyrellaceae</taxon>
        <taxon>Ephemerocybe</taxon>
    </lineage>
</organism>
<evidence type="ECO:0000259" key="3">
    <source>
        <dbReference type="PROSITE" id="PS50157"/>
    </source>
</evidence>
<proteinExistence type="predicted"/>
<protein>
    <recommendedName>
        <fullName evidence="3">C2H2-type domain-containing protein</fullName>
    </recommendedName>
</protein>
<accession>A0A8H6H8I1</accession>
<comment type="caution">
    <text evidence="4">The sequence shown here is derived from an EMBL/GenBank/DDBJ whole genome shotgun (WGS) entry which is preliminary data.</text>
</comment>
<feature type="compositionally biased region" description="Acidic residues" evidence="2">
    <location>
        <begin position="1147"/>
        <end position="1158"/>
    </location>
</feature>
<dbReference type="EMBL" id="JACGCI010000184">
    <property type="protein sequence ID" value="KAF6742404.1"/>
    <property type="molecule type" value="Genomic_DNA"/>
</dbReference>
<feature type="region of interest" description="Disordered" evidence="2">
    <location>
        <begin position="39"/>
        <end position="122"/>
    </location>
</feature>
<dbReference type="InterPro" id="IPR013087">
    <property type="entry name" value="Znf_C2H2_type"/>
</dbReference>
<dbReference type="Gene3D" id="3.30.160.60">
    <property type="entry name" value="Classic Zinc Finger"/>
    <property type="match status" value="1"/>
</dbReference>
<dbReference type="OrthoDB" id="2687259at2759"/>
<name>A0A8H6H8I1_9AGAR</name>
<gene>
    <name evidence="4" type="ORF">DFP72DRAFT_1081941</name>
</gene>
<dbReference type="PROSITE" id="PS50157">
    <property type="entry name" value="ZINC_FINGER_C2H2_2"/>
    <property type="match status" value="1"/>
</dbReference>
<dbReference type="InterPro" id="IPR041078">
    <property type="entry name" value="Plavaka"/>
</dbReference>
<evidence type="ECO:0000256" key="1">
    <source>
        <dbReference type="PROSITE-ProRule" id="PRU00042"/>
    </source>
</evidence>
<keyword evidence="1" id="KW-0863">Zinc-finger</keyword>
<evidence type="ECO:0000313" key="4">
    <source>
        <dbReference type="EMBL" id="KAF6742404.1"/>
    </source>
</evidence>
<keyword evidence="5" id="KW-1185">Reference proteome</keyword>
<feature type="region of interest" description="Disordered" evidence="2">
    <location>
        <begin position="1145"/>
        <end position="1178"/>
    </location>
</feature>
<keyword evidence="1" id="KW-0479">Metal-binding</keyword>
<feature type="compositionally biased region" description="Pro residues" evidence="2">
    <location>
        <begin position="108"/>
        <end position="122"/>
    </location>
</feature>
<reference evidence="4 5" key="1">
    <citation type="submission" date="2020-07" db="EMBL/GenBank/DDBJ databases">
        <title>Comparative genomics of pyrophilous fungi reveals a link between fire events and developmental genes.</title>
        <authorList>
            <consortium name="DOE Joint Genome Institute"/>
            <person name="Steindorff A.S."/>
            <person name="Carver A."/>
            <person name="Calhoun S."/>
            <person name="Stillman K."/>
            <person name="Liu H."/>
            <person name="Lipzen A."/>
            <person name="Pangilinan J."/>
            <person name="Labutti K."/>
            <person name="Bruns T.D."/>
            <person name="Grigoriev I.V."/>
        </authorList>
    </citation>
    <scope>NUCLEOTIDE SEQUENCE [LARGE SCALE GENOMIC DNA]</scope>
    <source>
        <strain evidence="4 5">CBS 144469</strain>
    </source>
</reference>